<proteinExistence type="predicted"/>
<keyword evidence="2" id="KW-1185">Reference proteome</keyword>
<sequence length="71" mass="8276">MPRRHMINAIKGRSRQKQLPWSSSASYENFTSREKWLAGGTVERTVVIRRASRMGNVLWVVMMEWKLPGSQ</sequence>
<accession>A0A5J4KUM9</accession>
<dbReference type="AlphaFoldDB" id="A0A5J4KUM9"/>
<dbReference type="EMBL" id="BKZW01000002">
    <property type="protein sequence ID" value="GER90200.1"/>
    <property type="molecule type" value="Genomic_DNA"/>
</dbReference>
<dbReference type="Proteomes" id="UP000326912">
    <property type="component" value="Unassembled WGS sequence"/>
</dbReference>
<evidence type="ECO:0000313" key="2">
    <source>
        <dbReference type="Proteomes" id="UP000326912"/>
    </source>
</evidence>
<reference evidence="1 2" key="1">
    <citation type="submission" date="2019-10" db="EMBL/GenBank/DDBJ databases">
        <title>Dictyobacter vulcani sp. nov., within the class Ktedonobacteria, isolated from soil of volcanic Mt. Zao.</title>
        <authorList>
            <person name="Zheng Y."/>
            <person name="Wang C.M."/>
            <person name="Sakai Y."/>
            <person name="Abe K."/>
            <person name="Yokota A."/>
            <person name="Yabe S."/>
        </authorList>
    </citation>
    <scope>NUCLEOTIDE SEQUENCE [LARGE SCALE GENOMIC DNA]</scope>
    <source>
        <strain evidence="1 2">W12</strain>
    </source>
</reference>
<organism evidence="1 2">
    <name type="scientific">Dictyobacter vulcani</name>
    <dbReference type="NCBI Taxonomy" id="2607529"/>
    <lineage>
        <taxon>Bacteria</taxon>
        <taxon>Bacillati</taxon>
        <taxon>Chloroflexota</taxon>
        <taxon>Ktedonobacteria</taxon>
        <taxon>Ktedonobacterales</taxon>
        <taxon>Dictyobacteraceae</taxon>
        <taxon>Dictyobacter</taxon>
    </lineage>
</organism>
<gene>
    <name evidence="1" type="ORF">KDW_43620</name>
</gene>
<protein>
    <submittedName>
        <fullName evidence="1">Uncharacterized protein</fullName>
    </submittedName>
</protein>
<name>A0A5J4KUM9_9CHLR</name>
<comment type="caution">
    <text evidence="1">The sequence shown here is derived from an EMBL/GenBank/DDBJ whole genome shotgun (WGS) entry which is preliminary data.</text>
</comment>
<evidence type="ECO:0000313" key="1">
    <source>
        <dbReference type="EMBL" id="GER90200.1"/>
    </source>
</evidence>